<feature type="compositionally biased region" description="Basic residues" evidence="1">
    <location>
        <begin position="152"/>
        <end position="173"/>
    </location>
</feature>
<dbReference type="Proteomes" id="UP000283509">
    <property type="component" value="Unassembled WGS sequence"/>
</dbReference>
<feature type="compositionally biased region" description="Basic and acidic residues" evidence="1">
    <location>
        <begin position="180"/>
        <end position="189"/>
    </location>
</feature>
<proteinExistence type="predicted"/>
<evidence type="ECO:0000313" key="2">
    <source>
        <dbReference type="EMBL" id="ROT63963.1"/>
    </source>
</evidence>
<organism evidence="2 3">
    <name type="scientific">Penaeus vannamei</name>
    <name type="common">Whiteleg shrimp</name>
    <name type="synonym">Litopenaeus vannamei</name>
    <dbReference type="NCBI Taxonomy" id="6689"/>
    <lineage>
        <taxon>Eukaryota</taxon>
        <taxon>Metazoa</taxon>
        <taxon>Ecdysozoa</taxon>
        <taxon>Arthropoda</taxon>
        <taxon>Crustacea</taxon>
        <taxon>Multicrustacea</taxon>
        <taxon>Malacostraca</taxon>
        <taxon>Eumalacostraca</taxon>
        <taxon>Eucarida</taxon>
        <taxon>Decapoda</taxon>
        <taxon>Dendrobranchiata</taxon>
        <taxon>Penaeoidea</taxon>
        <taxon>Penaeidae</taxon>
        <taxon>Penaeus</taxon>
    </lineage>
</organism>
<protein>
    <submittedName>
        <fullName evidence="2">Uncharacterized protein</fullName>
    </submittedName>
</protein>
<feature type="compositionally biased region" description="Polar residues" evidence="1">
    <location>
        <begin position="535"/>
        <end position="551"/>
    </location>
</feature>
<reference evidence="2 3" key="2">
    <citation type="submission" date="2019-01" db="EMBL/GenBank/DDBJ databases">
        <title>The decoding of complex shrimp genome reveals the adaptation for benthos swimmer, frequently molting mechanism and breeding impact on genome.</title>
        <authorList>
            <person name="Sun Y."/>
            <person name="Gao Y."/>
            <person name="Yu Y."/>
        </authorList>
    </citation>
    <scope>NUCLEOTIDE SEQUENCE [LARGE SCALE GENOMIC DNA]</scope>
    <source>
        <tissue evidence="2">Muscle</tissue>
    </source>
</reference>
<evidence type="ECO:0000256" key="1">
    <source>
        <dbReference type="SAM" id="MobiDB-lite"/>
    </source>
</evidence>
<name>A0A3R7PEZ7_PENVA</name>
<evidence type="ECO:0000313" key="3">
    <source>
        <dbReference type="Proteomes" id="UP000283509"/>
    </source>
</evidence>
<sequence length="768" mass="82023">MLWVPADTSGRGPTAAKRRGDRSSWRVPDLRPPGPPVKAGAGVRERGGPAPSRGGKSVTPSVVRAAARCSVGSARSLSLRPWFSAPIDSHTCWTPWSVFQDGSGGVPTLCTPRGPAQGPSGEGEAREARRPPERRRLGSTAASDPTPDLGRPRRRDRRGARRGHRGIPGRARWKTTNPARRVEQGRAERAAGSYQDPGLRRPSSQRVAATYCGGKIARRRRAGGGGAPHSRLLRHEASGTGSRNTPATVSRQADELNPPSSIFESPPVAVSGNPTLRRGPFRTPETPLPANEEEEVSFRHTGLTPSLGMRVIHEQLRRLGSACRTSPERSTPRAPREGDARLCAGLFPFRSHLLRESRLVSFPPLINMLKLGGSSPSTRGRQGPRLHVGFFRRGEVPCALLALSGCALAPPSTAEPPALPPQPNVPLGVRARGAGSEHADWPAGLVGFGGAPLRPYGTLIPHWGPMAGRQAWPARGPGGGLAIRANSDGRESKPPRLQGTSGRGTCPPPRTSGTVEDKGLAVGAFAEPARPRGRCSTSSATTRHQPASQTRRPYCVPGGNVTTLEGRWQPSFEEGTGPPQCAFDTSMESRENCDSHQNFASCRGLPRPTSQVIPRLKGEENLRPEKTRSPRRQTPSQAHKAAGPGAVAHLVGPGDPGGADKDFWVRPPPISPERGGREEAGEPCREPPLGHLSVDPRALPAEATIQSVVATGGVYKGQGLNRRNLVNCAYWEFLVHGEHLQAPIPFKDSFHEVTRSSRSRASSLNSPL</sequence>
<feature type="region of interest" description="Disordered" evidence="1">
    <location>
        <begin position="475"/>
        <end position="694"/>
    </location>
</feature>
<feature type="region of interest" description="Disordered" evidence="1">
    <location>
        <begin position="105"/>
        <end position="298"/>
    </location>
</feature>
<comment type="caution">
    <text evidence="2">The sequence shown here is derived from an EMBL/GenBank/DDBJ whole genome shotgun (WGS) entry which is preliminary data.</text>
</comment>
<feature type="compositionally biased region" description="Basic and acidic residues" evidence="1">
    <location>
        <begin position="123"/>
        <end position="136"/>
    </location>
</feature>
<gene>
    <name evidence="2" type="ORF">C7M84_018097</name>
</gene>
<keyword evidence="3" id="KW-1185">Reference proteome</keyword>
<reference evidence="2 3" key="1">
    <citation type="submission" date="2018-04" db="EMBL/GenBank/DDBJ databases">
        <authorList>
            <person name="Zhang X."/>
            <person name="Yuan J."/>
            <person name="Li F."/>
            <person name="Xiang J."/>
        </authorList>
    </citation>
    <scope>NUCLEOTIDE SEQUENCE [LARGE SCALE GENOMIC DNA]</scope>
    <source>
        <tissue evidence="2">Muscle</tissue>
    </source>
</reference>
<feature type="compositionally biased region" description="Polar residues" evidence="1">
    <location>
        <begin position="239"/>
        <end position="251"/>
    </location>
</feature>
<feature type="compositionally biased region" description="Basic and acidic residues" evidence="1">
    <location>
        <begin position="616"/>
        <end position="628"/>
    </location>
</feature>
<dbReference type="EMBL" id="QCYY01003348">
    <property type="protein sequence ID" value="ROT63963.1"/>
    <property type="molecule type" value="Genomic_DNA"/>
</dbReference>
<dbReference type="AlphaFoldDB" id="A0A3R7PEZ7"/>
<accession>A0A3R7PEZ7</accession>
<feature type="compositionally biased region" description="Basic and acidic residues" evidence="1">
    <location>
        <begin position="674"/>
        <end position="685"/>
    </location>
</feature>
<feature type="region of interest" description="Disordered" evidence="1">
    <location>
        <begin position="1"/>
        <end position="62"/>
    </location>
</feature>
<dbReference type="OrthoDB" id="10667947at2759"/>